<dbReference type="EMBL" id="JAAOIW010000011">
    <property type="protein sequence ID" value="NHN33278.1"/>
    <property type="molecule type" value="Genomic_DNA"/>
</dbReference>
<feature type="transmembrane region" description="Helical" evidence="1">
    <location>
        <begin position="651"/>
        <end position="670"/>
    </location>
</feature>
<reference evidence="2" key="1">
    <citation type="submission" date="2020-03" db="EMBL/GenBank/DDBJ databases">
        <title>Draft sequencing of Paenibacilllus sp. S3N08.</title>
        <authorList>
            <person name="Kim D.-U."/>
        </authorList>
    </citation>
    <scope>NUCLEOTIDE SEQUENCE</scope>
    <source>
        <strain evidence="2">S3N08</strain>
    </source>
</reference>
<dbReference type="Gene3D" id="3.40.50.150">
    <property type="entry name" value="Vaccinia Virus protein VP39"/>
    <property type="match status" value="1"/>
</dbReference>
<feature type="transmembrane region" description="Helical" evidence="1">
    <location>
        <begin position="97"/>
        <end position="116"/>
    </location>
</feature>
<proteinExistence type="predicted"/>
<dbReference type="InterPro" id="IPR029063">
    <property type="entry name" value="SAM-dependent_MTases_sf"/>
</dbReference>
<keyword evidence="1" id="KW-1133">Transmembrane helix</keyword>
<dbReference type="RefSeq" id="WP_166153583.1">
    <property type="nucleotide sequence ID" value="NZ_JAAOIW010000011.1"/>
</dbReference>
<dbReference type="SUPFAM" id="SSF53335">
    <property type="entry name" value="S-adenosyl-L-methionine-dependent methyltransferases"/>
    <property type="match status" value="1"/>
</dbReference>
<keyword evidence="1" id="KW-0812">Transmembrane</keyword>
<feature type="transmembrane region" description="Helical" evidence="1">
    <location>
        <begin position="558"/>
        <end position="576"/>
    </location>
</feature>
<feature type="transmembrane region" description="Helical" evidence="1">
    <location>
        <begin position="588"/>
        <end position="607"/>
    </location>
</feature>
<feature type="transmembrane region" description="Helical" evidence="1">
    <location>
        <begin position="526"/>
        <end position="546"/>
    </location>
</feature>
<keyword evidence="3" id="KW-1185">Reference proteome</keyword>
<feature type="transmembrane region" description="Helical" evidence="1">
    <location>
        <begin position="709"/>
        <end position="726"/>
    </location>
</feature>
<evidence type="ECO:0000313" key="2">
    <source>
        <dbReference type="EMBL" id="NHN33278.1"/>
    </source>
</evidence>
<accession>A0ABX0JBF4</accession>
<feature type="transmembrane region" description="Helical" evidence="1">
    <location>
        <begin position="682"/>
        <end position="703"/>
    </location>
</feature>
<evidence type="ECO:0000256" key="1">
    <source>
        <dbReference type="SAM" id="Phobius"/>
    </source>
</evidence>
<name>A0ABX0JBF4_9BACL</name>
<feature type="transmembrane region" description="Helical" evidence="1">
    <location>
        <begin position="72"/>
        <end position="91"/>
    </location>
</feature>
<sequence>MITRKAFRKDVIITFFIAFTLIVYEVFLSRFFATIMDYNYVFLVVSLATLGIGIGGYFAYSQITKHRLLRNHHILGWYAVSIAAVVFTMYIITFVGIFFYAGVALIPFFLGGLVLAEFMQKHRDHIGLMYFSDLVGGGSGAVSSIFLMDSLNPLQTIGLISLIGFAVFFVCNVTMWNLRLKLFWGTTLVILIINFINPFYGFFPFKAFQTSPHNVFLDEKDARVIFTRWNAFSRTDVFDADDDDLLYITIDGGAVSPISKFNGELTQVDYLRNTTSYLAFQGRMKNRALIIGGGGGQEVLLAKMTGYKTIEAVDINEGSFLAVGAVSQFSNNVFKLPGVKPIVSDGRNYIRETNYKYDLIYLSLVKKNTENGFGLSLMENYIFTQEAIAEYMNKLEVGGSLGFLVHDEVELYKVVYAAKKYFKKQGVPEEDINKYLAVIGTYQHLGHVVTGLNGSVITRPLLIIGKRPFDYPEAVSLLASARQIQQIPIHIPYVNDRFMQINIMMKTVKVNLEANSDDMPFFYNKMVGISPKLIMLLAAVLLVALFMGRASKVSIGTFTYFSAIAIGFMMIEVTLMQKLVLPLGHPTLSFVLVLGVLLVSGGMGSYFSKYWFRPESNRYIPILFIGLLVLVINAALDWYNAQSLQMDVNQRVIVTALVLVPLGFFMGMPFPYGMSRVREKHVAASWGVNGILTVAGSLLATILSFTWGFSTAMNAGAAIYILLYIIQPKLNI</sequence>
<feature type="transmembrane region" description="Helical" evidence="1">
    <location>
        <begin position="182"/>
        <end position="203"/>
    </location>
</feature>
<feature type="transmembrane region" description="Helical" evidence="1">
    <location>
        <begin position="12"/>
        <end position="32"/>
    </location>
</feature>
<organism evidence="2 3">
    <name type="scientific">Paenibacillus agricola</name>
    <dbReference type="NCBI Taxonomy" id="2716264"/>
    <lineage>
        <taxon>Bacteria</taxon>
        <taxon>Bacillati</taxon>
        <taxon>Bacillota</taxon>
        <taxon>Bacilli</taxon>
        <taxon>Bacillales</taxon>
        <taxon>Paenibacillaceae</taxon>
        <taxon>Paenibacillus</taxon>
    </lineage>
</organism>
<gene>
    <name evidence="2" type="ORF">G9U52_26035</name>
</gene>
<feature type="transmembrane region" description="Helical" evidence="1">
    <location>
        <begin position="619"/>
        <end position="639"/>
    </location>
</feature>
<dbReference type="Proteomes" id="UP001165962">
    <property type="component" value="Unassembled WGS sequence"/>
</dbReference>
<keyword evidence="1" id="KW-0472">Membrane</keyword>
<protein>
    <submittedName>
        <fullName evidence="2">Spermine synthase</fullName>
    </submittedName>
</protein>
<feature type="transmembrane region" description="Helical" evidence="1">
    <location>
        <begin position="128"/>
        <end position="148"/>
    </location>
</feature>
<evidence type="ECO:0000313" key="3">
    <source>
        <dbReference type="Proteomes" id="UP001165962"/>
    </source>
</evidence>
<feature type="transmembrane region" description="Helical" evidence="1">
    <location>
        <begin position="38"/>
        <end position="60"/>
    </location>
</feature>
<feature type="transmembrane region" description="Helical" evidence="1">
    <location>
        <begin position="154"/>
        <end position="175"/>
    </location>
</feature>
<comment type="caution">
    <text evidence="2">The sequence shown here is derived from an EMBL/GenBank/DDBJ whole genome shotgun (WGS) entry which is preliminary data.</text>
</comment>